<organism evidence="3 4">
    <name type="scientific">Reticulibacter mediterranei</name>
    <dbReference type="NCBI Taxonomy" id="2778369"/>
    <lineage>
        <taxon>Bacteria</taxon>
        <taxon>Bacillati</taxon>
        <taxon>Chloroflexota</taxon>
        <taxon>Ktedonobacteria</taxon>
        <taxon>Ktedonobacterales</taxon>
        <taxon>Reticulibacteraceae</taxon>
        <taxon>Reticulibacter</taxon>
    </lineage>
</organism>
<keyword evidence="1" id="KW-0812">Transmembrane</keyword>
<protein>
    <recommendedName>
        <fullName evidence="2">VanZ-like domain-containing protein</fullName>
    </recommendedName>
</protein>
<accession>A0A8J3N6Q1</accession>
<feature type="transmembrane region" description="Helical" evidence="1">
    <location>
        <begin position="46"/>
        <end position="66"/>
    </location>
</feature>
<evidence type="ECO:0000313" key="3">
    <source>
        <dbReference type="EMBL" id="GHO97660.1"/>
    </source>
</evidence>
<evidence type="ECO:0000256" key="1">
    <source>
        <dbReference type="SAM" id="Phobius"/>
    </source>
</evidence>
<dbReference type="Proteomes" id="UP000597444">
    <property type="component" value="Unassembled WGS sequence"/>
</dbReference>
<keyword evidence="1" id="KW-1133">Transmembrane helix</keyword>
<name>A0A8J3N6Q1_9CHLR</name>
<keyword evidence="4" id="KW-1185">Reference proteome</keyword>
<evidence type="ECO:0000313" key="4">
    <source>
        <dbReference type="Proteomes" id="UP000597444"/>
    </source>
</evidence>
<dbReference type="AlphaFoldDB" id="A0A8J3N6Q1"/>
<feature type="transmembrane region" description="Helical" evidence="1">
    <location>
        <begin position="148"/>
        <end position="169"/>
    </location>
</feature>
<keyword evidence="1" id="KW-0472">Membrane</keyword>
<feature type="transmembrane region" description="Helical" evidence="1">
    <location>
        <begin position="86"/>
        <end position="104"/>
    </location>
</feature>
<feature type="domain" description="VanZ-like" evidence="2">
    <location>
        <begin position="93"/>
        <end position="160"/>
    </location>
</feature>
<feature type="transmembrane region" description="Helical" evidence="1">
    <location>
        <begin position="116"/>
        <end position="136"/>
    </location>
</feature>
<dbReference type="RefSeq" id="WP_220208442.1">
    <property type="nucleotide sequence ID" value="NZ_BNJK01000002.1"/>
</dbReference>
<proteinExistence type="predicted"/>
<comment type="caution">
    <text evidence="3">The sequence shown here is derived from an EMBL/GenBank/DDBJ whole genome shotgun (WGS) entry which is preliminary data.</text>
</comment>
<feature type="transmembrane region" description="Helical" evidence="1">
    <location>
        <begin position="15"/>
        <end position="34"/>
    </location>
</feature>
<gene>
    <name evidence="3" type="ORF">KSF_077080</name>
</gene>
<sequence length="194" mass="21681">MHISKSLSLGHAFSSAPWAIPALIVTVIISLLLHRWLARRFRTGPWFVLALMLCVGAILSITITPGNWNPSPYCSLKVAFPRPSDLLALSERSLNIWLFVPLGLTISATPQRRVGLFFFVCAMALPFMIEGFQHFVPDIGRTCQLTDIINNLTGLFLGGFVGLCLRFFWGMMNKERSTLSVGQPSGYLRQNRKI</sequence>
<reference evidence="3" key="1">
    <citation type="submission" date="2020-10" db="EMBL/GenBank/DDBJ databases">
        <title>Taxonomic study of unclassified bacteria belonging to the class Ktedonobacteria.</title>
        <authorList>
            <person name="Yabe S."/>
            <person name="Wang C.M."/>
            <person name="Zheng Y."/>
            <person name="Sakai Y."/>
            <person name="Cavaletti L."/>
            <person name="Monciardini P."/>
            <person name="Donadio S."/>
        </authorList>
    </citation>
    <scope>NUCLEOTIDE SEQUENCE</scope>
    <source>
        <strain evidence="3">ID150040</strain>
    </source>
</reference>
<evidence type="ECO:0000259" key="2">
    <source>
        <dbReference type="Pfam" id="PF04892"/>
    </source>
</evidence>
<dbReference type="Pfam" id="PF04892">
    <property type="entry name" value="VanZ"/>
    <property type="match status" value="1"/>
</dbReference>
<dbReference type="EMBL" id="BNJK01000002">
    <property type="protein sequence ID" value="GHO97660.1"/>
    <property type="molecule type" value="Genomic_DNA"/>
</dbReference>
<dbReference type="InterPro" id="IPR006976">
    <property type="entry name" value="VanZ-like"/>
</dbReference>